<gene>
    <name evidence="1" type="ORF">H9628_03710</name>
</gene>
<name>A0ABR8WKH5_9FLAO</name>
<protein>
    <recommendedName>
        <fullName evidence="3">Methyltransferase</fullName>
    </recommendedName>
</protein>
<evidence type="ECO:0000313" key="2">
    <source>
        <dbReference type="Proteomes" id="UP000626242"/>
    </source>
</evidence>
<proteinExistence type="predicted"/>
<organism evidence="1 2">
    <name type="scientific">Kaistella pullorum</name>
    <dbReference type="NCBI Taxonomy" id="2763074"/>
    <lineage>
        <taxon>Bacteria</taxon>
        <taxon>Pseudomonadati</taxon>
        <taxon>Bacteroidota</taxon>
        <taxon>Flavobacteriia</taxon>
        <taxon>Flavobacteriales</taxon>
        <taxon>Weeksellaceae</taxon>
        <taxon>Chryseobacterium group</taxon>
        <taxon>Kaistella</taxon>
    </lineage>
</organism>
<dbReference type="Proteomes" id="UP000626242">
    <property type="component" value="Unassembled WGS sequence"/>
</dbReference>
<reference evidence="1 2" key="1">
    <citation type="submission" date="2020-08" db="EMBL/GenBank/DDBJ databases">
        <title>A Genomic Blueprint of the Chicken Gut Microbiome.</title>
        <authorList>
            <person name="Gilroy R."/>
            <person name="Ravi A."/>
            <person name="Getino M."/>
            <person name="Pursley I."/>
            <person name="Horton D.L."/>
            <person name="Alikhan N.-F."/>
            <person name="Baker D."/>
            <person name="Gharbi K."/>
            <person name="Hall N."/>
            <person name="Watson M."/>
            <person name="Adriaenssens E.M."/>
            <person name="Foster-Nyarko E."/>
            <person name="Jarju S."/>
            <person name="Secka A."/>
            <person name="Antonio M."/>
            <person name="Oren A."/>
            <person name="Chaudhuri R."/>
            <person name="La Ragione R.M."/>
            <person name="Hildebrand F."/>
            <person name="Pallen M.J."/>
        </authorList>
    </citation>
    <scope>NUCLEOTIDE SEQUENCE [LARGE SCALE GENOMIC DNA]</scope>
    <source>
        <strain evidence="1 2">Sa1CVA4</strain>
    </source>
</reference>
<dbReference type="EMBL" id="JACSPS010000001">
    <property type="protein sequence ID" value="MBD8017569.1"/>
    <property type="molecule type" value="Genomic_DNA"/>
</dbReference>
<keyword evidence="2" id="KW-1185">Reference proteome</keyword>
<evidence type="ECO:0008006" key="3">
    <source>
        <dbReference type="Google" id="ProtNLM"/>
    </source>
</evidence>
<dbReference type="RefSeq" id="WP_251832770.1">
    <property type="nucleotide sequence ID" value="NZ_JACSPS010000001.1"/>
</dbReference>
<accession>A0ABR8WKH5</accession>
<sequence length="70" mass="7997">MTELLYESDKSYDGRMWAYHELFAHLRSGGVLISDDIGDNAAFRDFCEANDIQPEIVSFEGKYVGVFIKD</sequence>
<evidence type="ECO:0000313" key="1">
    <source>
        <dbReference type="EMBL" id="MBD8017569.1"/>
    </source>
</evidence>
<comment type="caution">
    <text evidence="1">The sequence shown here is derived from an EMBL/GenBank/DDBJ whole genome shotgun (WGS) entry which is preliminary data.</text>
</comment>